<proteinExistence type="predicted"/>
<evidence type="ECO:0000313" key="4">
    <source>
        <dbReference type="Proteomes" id="UP001595898"/>
    </source>
</evidence>
<dbReference type="Pfam" id="PF23960">
    <property type="entry name" value="DUF7289"/>
    <property type="match status" value="1"/>
</dbReference>
<keyword evidence="1" id="KW-0812">Transmembrane</keyword>
<keyword evidence="4" id="KW-1185">Reference proteome</keyword>
<name>A0ABD5PNY3_9EURY</name>
<accession>A0ABD5PNY3</accession>
<evidence type="ECO:0000259" key="2">
    <source>
        <dbReference type="Pfam" id="PF23981"/>
    </source>
</evidence>
<dbReference type="Pfam" id="PF23981">
    <property type="entry name" value="DUF7305"/>
    <property type="match status" value="1"/>
</dbReference>
<keyword evidence="1" id="KW-1133">Transmembrane helix</keyword>
<dbReference type="Proteomes" id="UP001595898">
    <property type="component" value="Unassembled WGS sequence"/>
</dbReference>
<evidence type="ECO:0000256" key="1">
    <source>
        <dbReference type="SAM" id="Phobius"/>
    </source>
</evidence>
<dbReference type="InterPro" id="IPR055729">
    <property type="entry name" value="DUF7305"/>
</dbReference>
<sequence>MSRDRRGAGSADRGQSAMIGIVLLVGMVAVTSAALFLVAGDVLTSTEAQTEEERVEQVFVELSQKMGSAWTDNDVSHSMDLDAGERGAVARAETGWINVSSEGFDEPINETVGTIEWEGDGGSTIAYEAGAVFSETGNETRVVSVPPMYYDATTETLTLPVTTVSGDSELDSGDISFNHDGTTVYADSNVVEDADIRITIKSEYYRGWERFFTREAGDTIVRDIDHENRTVSIRVGYLDIDDAFDSGVTLSEPAGEQGNVDFGEEEVRNDRMPELDDVIEAMLEEMKNGEYSDDVEEVDSIDGNETYTNGTYLADEVLLEDTTDVTFDLEDGNATLMVDGDVELAHPQSSLSVENATGTNHSLKIYVTGNLSSSGDMGGTSATYTEVYGTSETAVAFDGGSFTGTIYAPSDDWTGTNPLGGKGKCSDEQVCLLSNPDLTGSVVASSAHFQGGWGSIDFTHDEDLADEPVELYPDEYDLPPQLTYLNVAHHEIDVKNS</sequence>
<keyword evidence="1" id="KW-0472">Membrane</keyword>
<evidence type="ECO:0000313" key="3">
    <source>
        <dbReference type="EMBL" id="MFC4542310.1"/>
    </source>
</evidence>
<feature type="domain" description="DUF7305" evidence="2">
    <location>
        <begin position="264"/>
        <end position="466"/>
    </location>
</feature>
<dbReference type="RefSeq" id="WP_250141709.1">
    <property type="nucleotide sequence ID" value="NZ_JALIQP010000004.1"/>
</dbReference>
<organism evidence="3 4">
    <name type="scientific">Halosolutus amylolyticus</name>
    <dbReference type="NCBI Taxonomy" id="2932267"/>
    <lineage>
        <taxon>Archaea</taxon>
        <taxon>Methanobacteriati</taxon>
        <taxon>Methanobacteriota</taxon>
        <taxon>Stenosarchaea group</taxon>
        <taxon>Halobacteria</taxon>
        <taxon>Halobacteriales</taxon>
        <taxon>Natrialbaceae</taxon>
        <taxon>Halosolutus</taxon>
    </lineage>
</organism>
<reference evidence="3 4" key="1">
    <citation type="journal article" date="2019" name="Int. J. Syst. Evol. Microbiol.">
        <title>The Global Catalogue of Microorganisms (GCM) 10K type strain sequencing project: providing services to taxonomists for standard genome sequencing and annotation.</title>
        <authorList>
            <consortium name="The Broad Institute Genomics Platform"/>
            <consortium name="The Broad Institute Genome Sequencing Center for Infectious Disease"/>
            <person name="Wu L."/>
            <person name="Ma J."/>
        </authorList>
    </citation>
    <scope>NUCLEOTIDE SEQUENCE [LARGE SCALE GENOMIC DNA]</scope>
    <source>
        <strain evidence="3 4">WLHS5</strain>
    </source>
</reference>
<comment type="caution">
    <text evidence="3">The sequence shown here is derived from an EMBL/GenBank/DDBJ whole genome shotgun (WGS) entry which is preliminary data.</text>
</comment>
<dbReference type="AlphaFoldDB" id="A0ABD5PNY3"/>
<dbReference type="InterPro" id="IPR055713">
    <property type="entry name" value="DUF7289"/>
</dbReference>
<gene>
    <name evidence="3" type="ORF">ACFO5R_10255</name>
</gene>
<dbReference type="EMBL" id="JBHSFA010000005">
    <property type="protein sequence ID" value="MFC4542310.1"/>
    <property type="molecule type" value="Genomic_DNA"/>
</dbReference>
<feature type="transmembrane region" description="Helical" evidence="1">
    <location>
        <begin position="21"/>
        <end position="40"/>
    </location>
</feature>
<protein>
    <recommendedName>
        <fullName evidence="2">DUF7305 domain-containing protein</fullName>
    </recommendedName>
</protein>